<dbReference type="EMBL" id="UYYF01001204">
    <property type="protein sequence ID" value="VDM99645.1"/>
    <property type="molecule type" value="Genomic_DNA"/>
</dbReference>
<keyword evidence="1" id="KW-0812">Transmembrane</keyword>
<reference evidence="4" key="1">
    <citation type="submission" date="2017-02" db="UniProtKB">
        <authorList>
            <consortium name="WormBaseParasite"/>
        </authorList>
    </citation>
    <scope>IDENTIFICATION</scope>
</reference>
<evidence type="ECO:0000313" key="4">
    <source>
        <dbReference type="WBParaSite" id="TCLT_0000326601-mRNA-1"/>
    </source>
</evidence>
<dbReference type="Proteomes" id="UP000276776">
    <property type="component" value="Unassembled WGS sequence"/>
</dbReference>
<name>A0A0N5CSR0_THECL</name>
<evidence type="ECO:0000313" key="2">
    <source>
        <dbReference type="EMBL" id="VDM99645.1"/>
    </source>
</evidence>
<keyword evidence="3" id="KW-1185">Reference proteome</keyword>
<dbReference type="OrthoDB" id="5836881at2759"/>
<evidence type="ECO:0000256" key="1">
    <source>
        <dbReference type="SAM" id="Phobius"/>
    </source>
</evidence>
<protein>
    <submittedName>
        <fullName evidence="4">DUF4760 domain-containing protein</fullName>
    </submittedName>
</protein>
<dbReference type="AlphaFoldDB" id="A0A0N5CSR0"/>
<accession>A0A0N5CSR0</accession>
<keyword evidence="1" id="KW-1133">Transmembrane helix</keyword>
<dbReference type="OMA" id="IYNRKYG"/>
<organism evidence="4">
    <name type="scientific">Thelazia callipaeda</name>
    <name type="common">Oriental eyeworm</name>
    <name type="synonym">Parasitic nematode</name>
    <dbReference type="NCBI Taxonomy" id="103827"/>
    <lineage>
        <taxon>Eukaryota</taxon>
        <taxon>Metazoa</taxon>
        <taxon>Ecdysozoa</taxon>
        <taxon>Nematoda</taxon>
        <taxon>Chromadorea</taxon>
        <taxon>Rhabditida</taxon>
        <taxon>Spirurina</taxon>
        <taxon>Spiruromorpha</taxon>
        <taxon>Thelazioidea</taxon>
        <taxon>Thelaziidae</taxon>
        <taxon>Thelazia</taxon>
    </lineage>
</organism>
<proteinExistence type="predicted"/>
<reference evidence="2 3" key="2">
    <citation type="submission" date="2018-11" db="EMBL/GenBank/DDBJ databases">
        <authorList>
            <consortium name="Pathogen Informatics"/>
        </authorList>
    </citation>
    <scope>NUCLEOTIDE SEQUENCE [LARGE SCALE GENOMIC DNA]</scope>
</reference>
<feature type="transmembrane region" description="Helical" evidence="1">
    <location>
        <begin position="12"/>
        <end position="31"/>
    </location>
</feature>
<dbReference type="WBParaSite" id="TCLT_0000326601-mRNA-1">
    <property type="protein sequence ID" value="TCLT_0000326601-mRNA-1"/>
    <property type="gene ID" value="TCLT_0000326601"/>
</dbReference>
<gene>
    <name evidence="2" type="ORF">TCLT_LOCUS3261</name>
</gene>
<sequence length="157" mass="18001">MYEYDDMTGSLMALTASVFAYYWFLLYGCALTRERKAFLDISNILDTIYNRKYGEFYESDPDTPGNAANTFKKAVATSIGDVFNETMTSADEDHIKFEEAVQKHYAGVYEAVRRAEREMETNAPNADDLCIRKFNYIFEPIVLLASILIKHLGKQKD</sequence>
<keyword evidence="1" id="KW-0472">Membrane</keyword>
<evidence type="ECO:0000313" key="3">
    <source>
        <dbReference type="Proteomes" id="UP000276776"/>
    </source>
</evidence>